<feature type="compositionally biased region" description="Basic residues" evidence="1">
    <location>
        <begin position="1"/>
        <end position="11"/>
    </location>
</feature>
<name>A0AAX6H8I8_IRIPA</name>
<feature type="compositionally biased region" description="Low complexity" evidence="1">
    <location>
        <begin position="12"/>
        <end position="23"/>
    </location>
</feature>
<feature type="compositionally biased region" description="Pro residues" evidence="1">
    <location>
        <begin position="84"/>
        <end position="93"/>
    </location>
</feature>
<sequence>MDATSRRRRRITTSLRTAPSPRASTRRREPRRAEPRWLAVISVTVAVRCVNDDISASSLRPDHPVTAIHARPQPSLSGAASQIRPPPLLGDWI</sequence>
<protein>
    <submittedName>
        <fullName evidence="2">Uncharacterized protein</fullName>
    </submittedName>
</protein>
<proteinExistence type="predicted"/>
<dbReference type="Proteomes" id="UP001140949">
    <property type="component" value="Unassembled WGS sequence"/>
</dbReference>
<dbReference type="AlphaFoldDB" id="A0AAX6H8I8"/>
<dbReference type="EMBL" id="JANAVB010011799">
    <property type="protein sequence ID" value="KAJ6836891.1"/>
    <property type="molecule type" value="Genomic_DNA"/>
</dbReference>
<organism evidence="2 3">
    <name type="scientific">Iris pallida</name>
    <name type="common">Sweet iris</name>
    <dbReference type="NCBI Taxonomy" id="29817"/>
    <lineage>
        <taxon>Eukaryota</taxon>
        <taxon>Viridiplantae</taxon>
        <taxon>Streptophyta</taxon>
        <taxon>Embryophyta</taxon>
        <taxon>Tracheophyta</taxon>
        <taxon>Spermatophyta</taxon>
        <taxon>Magnoliopsida</taxon>
        <taxon>Liliopsida</taxon>
        <taxon>Asparagales</taxon>
        <taxon>Iridaceae</taxon>
        <taxon>Iridoideae</taxon>
        <taxon>Irideae</taxon>
        <taxon>Iris</taxon>
    </lineage>
</organism>
<reference evidence="2" key="1">
    <citation type="journal article" date="2023" name="GigaByte">
        <title>Genome assembly of the bearded iris, Iris pallida Lam.</title>
        <authorList>
            <person name="Bruccoleri R.E."/>
            <person name="Oakeley E.J."/>
            <person name="Faust A.M.E."/>
            <person name="Altorfer M."/>
            <person name="Dessus-Babus S."/>
            <person name="Burckhardt D."/>
            <person name="Oertli M."/>
            <person name="Naumann U."/>
            <person name="Petersen F."/>
            <person name="Wong J."/>
        </authorList>
    </citation>
    <scope>NUCLEOTIDE SEQUENCE</scope>
    <source>
        <strain evidence="2">GSM-AAB239-AS_SAM_17_03QT</strain>
    </source>
</reference>
<gene>
    <name evidence="2" type="ORF">M6B38_324750</name>
</gene>
<evidence type="ECO:0000313" key="3">
    <source>
        <dbReference type="Proteomes" id="UP001140949"/>
    </source>
</evidence>
<feature type="region of interest" description="Disordered" evidence="1">
    <location>
        <begin position="65"/>
        <end position="93"/>
    </location>
</feature>
<keyword evidence="3" id="KW-1185">Reference proteome</keyword>
<evidence type="ECO:0000256" key="1">
    <source>
        <dbReference type="SAM" id="MobiDB-lite"/>
    </source>
</evidence>
<feature type="region of interest" description="Disordered" evidence="1">
    <location>
        <begin position="1"/>
        <end position="33"/>
    </location>
</feature>
<reference evidence="2" key="2">
    <citation type="submission" date="2023-04" db="EMBL/GenBank/DDBJ databases">
        <authorList>
            <person name="Bruccoleri R.E."/>
            <person name="Oakeley E.J."/>
            <person name="Faust A.-M."/>
            <person name="Dessus-Babus S."/>
            <person name="Altorfer M."/>
            <person name="Burckhardt D."/>
            <person name="Oertli M."/>
            <person name="Naumann U."/>
            <person name="Petersen F."/>
            <person name="Wong J."/>
        </authorList>
    </citation>
    <scope>NUCLEOTIDE SEQUENCE</scope>
    <source>
        <strain evidence="2">GSM-AAB239-AS_SAM_17_03QT</strain>
        <tissue evidence="2">Leaf</tissue>
    </source>
</reference>
<comment type="caution">
    <text evidence="2">The sequence shown here is derived from an EMBL/GenBank/DDBJ whole genome shotgun (WGS) entry which is preliminary data.</text>
</comment>
<accession>A0AAX6H8I8</accession>
<evidence type="ECO:0000313" key="2">
    <source>
        <dbReference type="EMBL" id="KAJ6836891.1"/>
    </source>
</evidence>